<reference evidence="2" key="1">
    <citation type="journal article" date="2020" name="Stud. Mycol.">
        <title>101 Dothideomycetes genomes: a test case for predicting lifestyles and emergence of pathogens.</title>
        <authorList>
            <person name="Haridas S."/>
            <person name="Albert R."/>
            <person name="Binder M."/>
            <person name="Bloem J."/>
            <person name="Labutti K."/>
            <person name="Salamov A."/>
            <person name="Andreopoulos B."/>
            <person name="Baker S."/>
            <person name="Barry K."/>
            <person name="Bills G."/>
            <person name="Bluhm B."/>
            <person name="Cannon C."/>
            <person name="Castanera R."/>
            <person name="Culley D."/>
            <person name="Daum C."/>
            <person name="Ezra D."/>
            <person name="Gonzalez J."/>
            <person name="Henrissat B."/>
            <person name="Kuo A."/>
            <person name="Liang C."/>
            <person name="Lipzen A."/>
            <person name="Lutzoni F."/>
            <person name="Magnuson J."/>
            <person name="Mondo S."/>
            <person name="Nolan M."/>
            <person name="Ohm R."/>
            <person name="Pangilinan J."/>
            <person name="Park H.-J."/>
            <person name="Ramirez L."/>
            <person name="Alfaro M."/>
            <person name="Sun H."/>
            <person name="Tritt A."/>
            <person name="Yoshinaga Y."/>
            <person name="Zwiers L.-H."/>
            <person name="Turgeon B."/>
            <person name="Goodwin S."/>
            <person name="Spatafora J."/>
            <person name="Crous P."/>
            <person name="Grigoriev I."/>
        </authorList>
    </citation>
    <scope>NUCLEOTIDE SEQUENCE</scope>
    <source>
        <strain evidence="2">CBS 125425</strain>
    </source>
</reference>
<keyword evidence="3" id="KW-1185">Reference proteome</keyword>
<evidence type="ECO:0000313" key="3">
    <source>
        <dbReference type="Proteomes" id="UP000799444"/>
    </source>
</evidence>
<dbReference type="PIRSF" id="PIRSF000296">
    <property type="entry name" value="SrpA"/>
    <property type="match status" value="1"/>
</dbReference>
<comment type="caution">
    <text evidence="2">The sequence shown here is derived from an EMBL/GenBank/DDBJ whole genome shotgun (WGS) entry which is preliminary data.</text>
</comment>
<sequence length="313" mass="33972">MPLSKDAEIVDTAKGLVSVLHKAAGGEHPGFRPAHAKGHLLTGTFTPTPKASNLSKAPHFTAPSTPLTVRFSSSGGLPEIPDTDPQSNPRGIAIRFHLPDSNGRRQHTDIIAHSTKYFPTRTGGEFLEFLRRATGPDAGTAVPEFLGQHPETVRFLEDPKPSPASFATESFFGVNAFKYVSAEGKETFVRNRIVPVAGLQTLTAEETAGMSENYLFDELAGRLPFEFKLLAQVAEEGDVTDNATVLWPEERELVELGTVKVESVLGGQESLDKQKSVIFDPIPRVEGVEASADPLLEMRANVYLVSGKERREA</sequence>
<dbReference type="PROSITE" id="PS51402">
    <property type="entry name" value="CATALASE_3"/>
    <property type="match status" value="1"/>
</dbReference>
<dbReference type="Proteomes" id="UP000799444">
    <property type="component" value="Unassembled WGS sequence"/>
</dbReference>
<dbReference type="PANTHER" id="PTHR11465">
    <property type="entry name" value="CATALASE"/>
    <property type="match status" value="1"/>
</dbReference>
<protein>
    <submittedName>
        <fullName evidence="2">Heme-dependent catalase</fullName>
    </submittedName>
</protein>
<dbReference type="InterPro" id="IPR020835">
    <property type="entry name" value="Catalase_sf"/>
</dbReference>
<dbReference type="PANTHER" id="PTHR11465:SF62">
    <property type="entry name" value="CATALASE T"/>
    <property type="match status" value="1"/>
</dbReference>
<dbReference type="Pfam" id="PF00199">
    <property type="entry name" value="Catalase"/>
    <property type="match status" value="1"/>
</dbReference>
<evidence type="ECO:0000313" key="2">
    <source>
        <dbReference type="EMBL" id="KAF2728531.1"/>
    </source>
</evidence>
<dbReference type="OrthoDB" id="2379805at2759"/>
<dbReference type="EMBL" id="ML996276">
    <property type="protein sequence ID" value="KAF2728531.1"/>
    <property type="molecule type" value="Genomic_DNA"/>
</dbReference>
<dbReference type="SMART" id="SM01060">
    <property type="entry name" value="Catalase"/>
    <property type="match status" value="1"/>
</dbReference>
<proteinExistence type="predicted"/>
<dbReference type="Gene3D" id="2.40.180.10">
    <property type="entry name" value="Catalase core domain"/>
    <property type="match status" value="1"/>
</dbReference>
<dbReference type="Gene3D" id="1.20.1280.120">
    <property type="match status" value="1"/>
</dbReference>
<dbReference type="InterPro" id="IPR024168">
    <property type="entry name" value="Catalase_SrpA-type_pred"/>
</dbReference>
<dbReference type="CDD" id="cd08153">
    <property type="entry name" value="srpA_like"/>
    <property type="match status" value="1"/>
</dbReference>
<dbReference type="InterPro" id="IPR018028">
    <property type="entry name" value="Catalase"/>
</dbReference>
<dbReference type="GO" id="GO:0005777">
    <property type="term" value="C:peroxisome"/>
    <property type="evidence" value="ECO:0007669"/>
    <property type="project" value="TreeGrafter"/>
</dbReference>
<dbReference type="GO" id="GO:0042744">
    <property type="term" value="P:hydrogen peroxide catabolic process"/>
    <property type="evidence" value="ECO:0007669"/>
    <property type="project" value="TreeGrafter"/>
</dbReference>
<dbReference type="SUPFAM" id="SSF56634">
    <property type="entry name" value="Heme-dependent catalase-like"/>
    <property type="match status" value="1"/>
</dbReference>
<dbReference type="AlphaFoldDB" id="A0A9P4QPI6"/>
<gene>
    <name evidence="2" type="ORF">EJ04DRAFT_581276</name>
</gene>
<organism evidence="2 3">
    <name type="scientific">Polyplosphaeria fusca</name>
    <dbReference type="NCBI Taxonomy" id="682080"/>
    <lineage>
        <taxon>Eukaryota</taxon>
        <taxon>Fungi</taxon>
        <taxon>Dikarya</taxon>
        <taxon>Ascomycota</taxon>
        <taxon>Pezizomycotina</taxon>
        <taxon>Dothideomycetes</taxon>
        <taxon>Pleosporomycetidae</taxon>
        <taxon>Pleosporales</taxon>
        <taxon>Tetraplosphaeriaceae</taxon>
        <taxon>Polyplosphaeria</taxon>
    </lineage>
</organism>
<dbReference type="GO" id="GO:0004096">
    <property type="term" value="F:catalase activity"/>
    <property type="evidence" value="ECO:0007669"/>
    <property type="project" value="InterPro"/>
</dbReference>
<evidence type="ECO:0000259" key="1">
    <source>
        <dbReference type="SMART" id="SM01060"/>
    </source>
</evidence>
<accession>A0A9P4QPI6</accession>
<dbReference type="GO" id="GO:0005739">
    <property type="term" value="C:mitochondrion"/>
    <property type="evidence" value="ECO:0007669"/>
    <property type="project" value="TreeGrafter"/>
</dbReference>
<feature type="domain" description="Catalase core" evidence="1">
    <location>
        <begin position="11"/>
        <end position="312"/>
    </location>
</feature>
<name>A0A9P4QPI6_9PLEO</name>
<dbReference type="GO" id="GO:0020037">
    <property type="term" value="F:heme binding"/>
    <property type="evidence" value="ECO:0007669"/>
    <property type="project" value="InterPro"/>
</dbReference>
<dbReference type="InterPro" id="IPR011614">
    <property type="entry name" value="Catalase_core"/>
</dbReference>
<dbReference type="GO" id="GO:0042542">
    <property type="term" value="P:response to hydrogen peroxide"/>
    <property type="evidence" value="ECO:0007669"/>
    <property type="project" value="TreeGrafter"/>
</dbReference>